<accession>A0ABU6UG15</accession>
<dbReference type="EMBL" id="JASCZI010121113">
    <property type="protein sequence ID" value="MED6159854.1"/>
    <property type="molecule type" value="Genomic_DNA"/>
</dbReference>
<organism evidence="2 3">
    <name type="scientific">Stylosanthes scabra</name>
    <dbReference type="NCBI Taxonomy" id="79078"/>
    <lineage>
        <taxon>Eukaryota</taxon>
        <taxon>Viridiplantae</taxon>
        <taxon>Streptophyta</taxon>
        <taxon>Embryophyta</taxon>
        <taxon>Tracheophyta</taxon>
        <taxon>Spermatophyta</taxon>
        <taxon>Magnoliopsida</taxon>
        <taxon>eudicotyledons</taxon>
        <taxon>Gunneridae</taxon>
        <taxon>Pentapetalae</taxon>
        <taxon>rosids</taxon>
        <taxon>fabids</taxon>
        <taxon>Fabales</taxon>
        <taxon>Fabaceae</taxon>
        <taxon>Papilionoideae</taxon>
        <taxon>50 kb inversion clade</taxon>
        <taxon>dalbergioids sensu lato</taxon>
        <taxon>Dalbergieae</taxon>
        <taxon>Pterocarpus clade</taxon>
        <taxon>Stylosanthes</taxon>
    </lineage>
</organism>
<dbReference type="SUPFAM" id="SSF81383">
    <property type="entry name" value="F-box domain"/>
    <property type="match status" value="1"/>
</dbReference>
<dbReference type="CDD" id="cd22164">
    <property type="entry name" value="F-box_AtSKIP19-like"/>
    <property type="match status" value="1"/>
</dbReference>
<reference evidence="2 3" key="1">
    <citation type="journal article" date="2023" name="Plants (Basel)">
        <title>Bridging the Gap: Combining Genomics and Transcriptomics Approaches to Understand Stylosanthes scabra, an Orphan Legume from the Brazilian Caatinga.</title>
        <authorList>
            <person name="Ferreira-Neto J.R.C."/>
            <person name="da Silva M.D."/>
            <person name="Binneck E."/>
            <person name="de Melo N.F."/>
            <person name="da Silva R.H."/>
            <person name="de Melo A.L.T.M."/>
            <person name="Pandolfi V."/>
            <person name="Bustamante F.O."/>
            <person name="Brasileiro-Vidal A.C."/>
            <person name="Benko-Iseppon A.M."/>
        </authorList>
    </citation>
    <scope>NUCLEOTIDE SEQUENCE [LARGE SCALE GENOMIC DNA]</scope>
    <source>
        <tissue evidence="2">Leaves</tissue>
    </source>
</reference>
<evidence type="ECO:0000313" key="2">
    <source>
        <dbReference type="EMBL" id="MED6159854.1"/>
    </source>
</evidence>
<dbReference type="SUPFAM" id="SSF52047">
    <property type="entry name" value="RNI-like"/>
    <property type="match status" value="1"/>
</dbReference>
<sequence>MATVFPNWVDLPKKLTAKILRKVGSVDVLKSAQFVCTHWYSISMDPFFWRTIHVTQKCNFDLITTAINRSCGQLEDITIAYPTESLLHHIANSGSNLRLLRLQCCSSSLSNHALKECAKKLPLLEELDISNADLSMDCIETIGQSCPLLRVLKIIKKRNHITKSLYCEDDDAFAIAKTMQNLRHLTLLRNRITNAGLLAILNGCPHLESLDLRGCSNRNLQETILKKVCADAHIKQLRLPHEYLPESSDDEIDFTDLFTINSYLLDALDDALDSDLMKSLELMESDPSDFILE</sequence>
<proteinExistence type="predicted"/>
<dbReference type="InterPro" id="IPR036047">
    <property type="entry name" value="F-box-like_dom_sf"/>
</dbReference>
<dbReference type="Gene3D" id="1.20.1280.50">
    <property type="match status" value="1"/>
</dbReference>
<name>A0ABU6UG15_9FABA</name>
<dbReference type="Proteomes" id="UP001341840">
    <property type="component" value="Unassembled WGS sequence"/>
</dbReference>
<protein>
    <recommendedName>
        <fullName evidence="1">F-box domain-containing protein</fullName>
    </recommendedName>
</protein>
<evidence type="ECO:0000259" key="1">
    <source>
        <dbReference type="PROSITE" id="PS50181"/>
    </source>
</evidence>
<keyword evidence="3" id="KW-1185">Reference proteome</keyword>
<dbReference type="PROSITE" id="PS50181">
    <property type="entry name" value="FBOX"/>
    <property type="match status" value="1"/>
</dbReference>
<dbReference type="PANTHER" id="PTHR38926:SF2">
    <property type="entry name" value="F-BOX_LRR-REPEAT PROTEIN 21-RELATED"/>
    <property type="match status" value="1"/>
</dbReference>
<dbReference type="PANTHER" id="PTHR38926">
    <property type="entry name" value="F-BOX DOMAIN CONTAINING PROTEIN, EXPRESSED"/>
    <property type="match status" value="1"/>
</dbReference>
<dbReference type="InterPro" id="IPR032675">
    <property type="entry name" value="LRR_dom_sf"/>
</dbReference>
<evidence type="ECO:0000313" key="3">
    <source>
        <dbReference type="Proteomes" id="UP001341840"/>
    </source>
</evidence>
<dbReference type="Gene3D" id="3.80.10.10">
    <property type="entry name" value="Ribonuclease Inhibitor"/>
    <property type="match status" value="1"/>
</dbReference>
<dbReference type="Pfam" id="PF12937">
    <property type="entry name" value="F-box-like"/>
    <property type="match status" value="1"/>
</dbReference>
<gene>
    <name evidence="2" type="ORF">PIB30_045996</name>
</gene>
<comment type="caution">
    <text evidence="2">The sequence shown here is derived from an EMBL/GenBank/DDBJ whole genome shotgun (WGS) entry which is preliminary data.</text>
</comment>
<dbReference type="InterPro" id="IPR001810">
    <property type="entry name" value="F-box_dom"/>
</dbReference>
<feature type="domain" description="F-box" evidence="1">
    <location>
        <begin position="5"/>
        <end position="52"/>
    </location>
</feature>